<evidence type="ECO:0000313" key="2">
    <source>
        <dbReference type="EMBL" id="GMH96790.1"/>
    </source>
</evidence>
<protein>
    <submittedName>
        <fullName evidence="2">Uncharacterized protein</fullName>
    </submittedName>
</protein>
<proteinExistence type="predicted"/>
<dbReference type="EMBL" id="BRXX01000189">
    <property type="protein sequence ID" value="GMH96790.1"/>
    <property type="molecule type" value="Genomic_DNA"/>
</dbReference>
<comment type="caution">
    <text evidence="2">The sequence shown here is derived from an EMBL/GenBank/DDBJ whole genome shotgun (WGS) entry which is preliminary data.</text>
</comment>
<reference evidence="3" key="1">
    <citation type="journal article" date="2023" name="Commun. Biol.">
        <title>Genome analysis of Parmales, the sister group of diatoms, reveals the evolutionary specialization of diatoms from phago-mixotrophs to photoautotrophs.</title>
        <authorList>
            <person name="Ban H."/>
            <person name="Sato S."/>
            <person name="Yoshikawa S."/>
            <person name="Yamada K."/>
            <person name="Nakamura Y."/>
            <person name="Ichinomiya M."/>
            <person name="Sato N."/>
            <person name="Blanc-Mathieu R."/>
            <person name="Endo H."/>
            <person name="Kuwata A."/>
            <person name="Ogata H."/>
        </authorList>
    </citation>
    <scope>NUCLEOTIDE SEQUENCE [LARGE SCALE GENOMIC DNA]</scope>
    <source>
        <strain evidence="3">NIES 3699</strain>
    </source>
</reference>
<feature type="region of interest" description="Disordered" evidence="1">
    <location>
        <begin position="1"/>
        <end position="39"/>
    </location>
</feature>
<dbReference type="Proteomes" id="UP001165160">
    <property type="component" value="Unassembled WGS sequence"/>
</dbReference>
<name>A0A9W7C2H0_9STRA</name>
<dbReference type="InterPro" id="IPR036361">
    <property type="entry name" value="SAP_dom_sf"/>
</dbReference>
<sequence>MPKRKFKKTDNDDDINYHHALTSDGNDGENGSGPAFTSPSDGISVDISTLTVAALKAQLDTNFIKYKSKTKKADLATLLIETMEARSKIPRLNEDVQGFIVSFLSGYDSLHVATQLARGFRLRAKPRLDAMLKRSDADIKVAAKAWCEDVEVAREIYGPISIWNTSEVTDMSDLFCAHEDDIGPAAEDFN</sequence>
<organism evidence="2 3">
    <name type="scientific">Triparma verrucosa</name>
    <dbReference type="NCBI Taxonomy" id="1606542"/>
    <lineage>
        <taxon>Eukaryota</taxon>
        <taxon>Sar</taxon>
        <taxon>Stramenopiles</taxon>
        <taxon>Ochrophyta</taxon>
        <taxon>Bolidophyceae</taxon>
        <taxon>Parmales</taxon>
        <taxon>Triparmaceae</taxon>
        <taxon>Triparma</taxon>
    </lineage>
</organism>
<accession>A0A9W7C2H0</accession>
<keyword evidence="3" id="KW-1185">Reference proteome</keyword>
<evidence type="ECO:0000313" key="3">
    <source>
        <dbReference type="Proteomes" id="UP001165160"/>
    </source>
</evidence>
<gene>
    <name evidence="2" type="ORF">TrVE_jg14063</name>
</gene>
<evidence type="ECO:0000256" key="1">
    <source>
        <dbReference type="SAM" id="MobiDB-lite"/>
    </source>
</evidence>
<dbReference type="AlphaFoldDB" id="A0A9W7C2H0"/>
<dbReference type="Gene3D" id="1.10.720.30">
    <property type="entry name" value="SAP domain"/>
    <property type="match status" value="1"/>
</dbReference>